<protein>
    <recommendedName>
        <fullName evidence="4">DUF4112 domain-containing protein</fullName>
    </recommendedName>
</protein>
<dbReference type="PANTHER" id="PTHR35519:SF2">
    <property type="entry name" value="PH DOMAIN PROTEIN"/>
    <property type="match status" value="1"/>
</dbReference>
<dbReference type="AlphaFoldDB" id="A0A2R5FSE3"/>
<dbReference type="OrthoDB" id="513552at2"/>
<keyword evidence="1" id="KW-1133">Transmembrane helix</keyword>
<keyword evidence="1" id="KW-0812">Transmembrane</keyword>
<dbReference type="Pfam" id="PF13430">
    <property type="entry name" value="DUF4112"/>
    <property type="match status" value="1"/>
</dbReference>
<reference evidence="2 3" key="1">
    <citation type="submission" date="2017-06" db="EMBL/GenBank/DDBJ databases">
        <title>Genome sequencing of cyanobaciteial culture collection at National Institute for Environmental Studies (NIES).</title>
        <authorList>
            <person name="Hirose Y."/>
            <person name="Shimura Y."/>
            <person name="Fujisawa T."/>
            <person name="Nakamura Y."/>
            <person name="Kawachi M."/>
        </authorList>
    </citation>
    <scope>NUCLEOTIDE SEQUENCE [LARGE SCALE GENOMIC DNA]</scope>
    <source>
        <strain evidence="2 3">NIES-4072</strain>
    </source>
</reference>
<evidence type="ECO:0000313" key="2">
    <source>
        <dbReference type="EMBL" id="GBG21670.1"/>
    </source>
</evidence>
<dbReference type="EMBL" id="BDUD01000001">
    <property type="protein sequence ID" value="GBG21670.1"/>
    <property type="molecule type" value="Genomic_DNA"/>
</dbReference>
<dbReference type="InterPro" id="IPR025187">
    <property type="entry name" value="DUF4112"/>
</dbReference>
<feature type="transmembrane region" description="Helical" evidence="1">
    <location>
        <begin position="48"/>
        <end position="69"/>
    </location>
</feature>
<accession>A0A2R5FSE3</accession>
<organism evidence="2 3">
    <name type="scientific">Nostoc commune NIES-4072</name>
    <dbReference type="NCBI Taxonomy" id="2005467"/>
    <lineage>
        <taxon>Bacteria</taxon>
        <taxon>Bacillati</taxon>
        <taxon>Cyanobacteriota</taxon>
        <taxon>Cyanophyceae</taxon>
        <taxon>Nostocales</taxon>
        <taxon>Nostocaceae</taxon>
        <taxon>Nostoc</taxon>
    </lineage>
</organism>
<evidence type="ECO:0008006" key="4">
    <source>
        <dbReference type="Google" id="ProtNLM"/>
    </source>
</evidence>
<keyword evidence="1" id="KW-0472">Membrane</keyword>
<dbReference type="Proteomes" id="UP000245124">
    <property type="component" value="Unassembled WGS sequence"/>
</dbReference>
<dbReference type="RefSeq" id="WP_109011526.1">
    <property type="nucleotide sequence ID" value="NZ_BDUD01000001.1"/>
</dbReference>
<evidence type="ECO:0000313" key="3">
    <source>
        <dbReference type="Proteomes" id="UP000245124"/>
    </source>
</evidence>
<feature type="transmembrane region" description="Helical" evidence="1">
    <location>
        <begin position="134"/>
        <end position="162"/>
    </location>
</feature>
<keyword evidence="3" id="KW-1185">Reference proteome</keyword>
<gene>
    <name evidence="2" type="ORF">NIES4072_53580</name>
</gene>
<comment type="caution">
    <text evidence="2">The sequence shown here is derived from an EMBL/GenBank/DDBJ whole genome shotgun (WGS) entry which is preliminary data.</text>
</comment>
<sequence>MPDSPFRFSMIEPDAKAPTLKRLRQLSRLLDNVITIPGTQIGFGLDPILGLIPIGGDFLGIMFSSYIILEAARLGVSRATLSKMVLNVIIDGLVGAVPVLGDFFDFAWRANTNNIKLLEDYLKFPSQQKSADRWFIFGVLVGLLLIAIVLVALPVILVRMLWNALTGG</sequence>
<evidence type="ECO:0000256" key="1">
    <source>
        <dbReference type="SAM" id="Phobius"/>
    </source>
</evidence>
<name>A0A2R5FSE3_NOSCO</name>
<proteinExistence type="predicted"/>
<dbReference type="PANTHER" id="PTHR35519">
    <property type="entry name" value="MEMBRANE PROTEINS"/>
    <property type="match status" value="1"/>
</dbReference>